<feature type="region of interest" description="Disordered" evidence="1">
    <location>
        <begin position="145"/>
        <end position="168"/>
    </location>
</feature>
<keyword evidence="2" id="KW-0812">Transmembrane</keyword>
<feature type="compositionally biased region" description="Polar residues" evidence="1">
    <location>
        <begin position="447"/>
        <end position="470"/>
    </location>
</feature>
<keyword evidence="4" id="KW-1185">Reference proteome</keyword>
<reference evidence="3 4" key="1">
    <citation type="submission" date="2019-08" db="EMBL/GenBank/DDBJ databases">
        <title>The genome of the soybean aphid Biotype 1, its phylome, world population structure and adaptation to the North American continent.</title>
        <authorList>
            <person name="Giordano R."/>
            <person name="Donthu R.K."/>
            <person name="Hernandez A.G."/>
            <person name="Wright C.L."/>
            <person name="Zimin A.V."/>
        </authorList>
    </citation>
    <scope>NUCLEOTIDE SEQUENCE [LARGE SCALE GENOMIC DNA]</scope>
    <source>
        <tissue evidence="3">Whole aphids</tissue>
    </source>
</reference>
<dbReference type="AlphaFoldDB" id="A0A6G0T629"/>
<protein>
    <recommendedName>
        <fullName evidence="5">Osiris 2</fullName>
    </recommendedName>
</protein>
<proteinExistence type="predicted"/>
<sequence length="492" mass="55007">MFSALYALSKFLLNSTEVHATLNALHSSLSKPNSNNYRFANSYFLKSAVDCRQVTKFKKIESKLLQLAIENTISINYDSLPCFIHRISLITSYNRSTNRGLGDSQSSTRAANIMKTSDSRTTMLSSALLVTLLVASAAGQQPMSFPDSEAGVAGDAAENATTSGSGSRSGKNLFNWLGSFSDEGADPYLSSANGACLQGDMAECFKARALSGLGDFFVRDSYRLNENVRVVRLRDEDDDGGRHHASRAFEFSAEQRPEDTEWDKLVKFATRKAERFLRSAAVEVHVPDELTEGGRYSPRFIDEISSELDTLEDKKASVITKKKVKKLLIPLLIVLKLFKLKLLLFLPLILGLASFKKVLGFLALVVPGLIGFFKLCKPDLQHNYGTFGHSSYYHRPSNVGGPLSQSGPVYSPYREHQEPQYHREHLEQPQYHREHPIDPQQYLYESADSQPYNSRPARNQQDAKVPSTGSVAFKDEANDMAYNGYNRQQKRR</sequence>
<keyword evidence="2" id="KW-1133">Transmembrane helix</keyword>
<dbReference type="PANTHER" id="PTHR21879">
    <property type="entry name" value="FI03362P-RELATED-RELATED"/>
    <property type="match status" value="1"/>
</dbReference>
<keyword evidence="2" id="KW-0472">Membrane</keyword>
<evidence type="ECO:0000313" key="4">
    <source>
        <dbReference type="Proteomes" id="UP000475862"/>
    </source>
</evidence>
<gene>
    <name evidence="3" type="ORF">AGLY_013352</name>
</gene>
<organism evidence="3 4">
    <name type="scientific">Aphis glycines</name>
    <name type="common">Soybean aphid</name>
    <dbReference type="NCBI Taxonomy" id="307491"/>
    <lineage>
        <taxon>Eukaryota</taxon>
        <taxon>Metazoa</taxon>
        <taxon>Ecdysozoa</taxon>
        <taxon>Arthropoda</taxon>
        <taxon>Hexapoda</taxon>
        <taxon>Insecta</taxon>
        <taxon>Pterygota</taxon>
        <taxon>Neoptera</taxon>
        <taxon>Paraneoptera</taxon>
        <taxon>Hemiptera</taxon>
        <taxon>Sternorrhyncha</taxon>
        <taxon>Aphidomorpha</taxon>
        <taxon>Aphidoidea</taxon>
        <taxon>Aphididae</taxon>
        <taxon>Aphidini</taxon>
        <taxon>Aphis</taxon>
        <taxon>Aphis</taxon>
    </lineage>
</organism>
<feature type="transmembrane region" description="Helical" evidence="2">
    <location>
        <begin position="358"/>
        <end position="376"/>
    </location>
</feature>
<comment type="caution">
    <text evidence="3">The sequence shown here is derived from an EMBL/GenBank/DDBJ whole genome shotgun (WGS) entry which is preliminary data.</text>
</comment>
<dbReference type="Pfam" id="PF07898">
    <property type="entry name" value="DUF1676"/>
    <property type="match status" value="1"/>
</dbReference>
<dbReference type="GO" id="GO:0016020">
    <property type="term" value="C:membrane"/>
    <property type="evidence" value="ECO:0007669"/>
    <property type="project" value="TreeGrafter"/>
</dbReference>
<evidence type="ECO:0000256" key="2">
    <source>
        <dbReference type="SAM" id="Phobius"/>
    </source>
</evidence>
<feature type="transmembrane region" description="Helical" evidence="2">
    <location>
        <begin position="327"/>
        <end position="352"/>
    </location>
</feature>
<evidence type="ECO:0000313" key="3">
    <source>
        <dbReference type="EMBL" id="KAE9526704.1"/>
    </source>
</evidence>
<accession>A0A6G0T629</accession>
<dbReference type="PANTHER" id="PTHR21879:SF10">
    <property type="entry name" value="LP14110P"/>
    <property type="match status" value="1"/>
</dbReference>
<dbReference type="InterPro" id="IPR012464">
    <property type="entry name" value="DUF1676"/>
</dbReference>
<dbReference type="EMBL" id="VYZN01000054">
    <property type="protein sequence ID" value="KAE9526704.1"/>
    <property type="molecule type" value="Genomic_DNA"/>
</dbReference>
<dbReference type="OrthoDB" id="8196390at2759"/>
<evidence type="ECO:0008006" key="5">
    <source>
        <dbReference type="Google" id="ProtNLM"/>
    </source>
</evidence>
<feature type="compositionally biased region" description="Polar residues" evidence="1">
    <location>
        <begin position="159"/>
        <end position="168"/>
    </location>
</feature>
<feature type="region of interest" description="Disordered" evidence="1">
    <location>
        <begin position="445"/>
        <end position="492"/>
    </location>
</feature>
<dbReference type="Proteomes" id="UP000475862">
    <property type="component" value="Unassembled WGS sequence"/>
</dbReference>
<name>A0A6G0T629_APHGL</name>
<evidence type="ECO:0000256" key="1">
    <source>
        <dbReference type="SAM" id="MobiDB-lite"/>
    </source>
</evidence>